<dbReference type="PROSITE" id="PS51352">
    <property type="entry name" value="THIOREDOXIN_2"/>
    <property type="match status" value="1"/>
</dbReference>
<name>A0ABT6FXZ2_9FLAO</name>
<dbReference type="RefSeq" id="WP_278004008.1">
    <property type="nucleotide sequence ID" value="NZ_JARSBN010000001.1"/>
</dbReference>
<keyword evidence="4" id="KW-1185">Reference proteome</keyword>
<evidence type="ECO:0000256" key="1">
    <source>
        <dbReference type="ARBA" id="ARBA00023284"/>
    </source>
</evidence>
<dbReference type="Proteomes" id="UP001529085">
    <property type="component" value="Unassembled WGS sequence"/>
</dbReference>
<dbReference type="PANTHER" id="PTHR42852:SF17">
    <property type="entry name" value="THIOREDOXIN-LIKE PROTEIN HI_1115"/>
    <property type="match status" value="1"/>
</dbReference>
<dbReference type="Pfam" id="PF00578">
    <property type="entry name" value="AhpC-TSA"/>
    <property type="match status" value="1"/>
</dbReference>
<dbReference type="PROSITE" id="PS00194">
    <property type="entry name" value="THIOREDOXIN_1"/>
    <property type="match status" value="1"/>
</dbReference>
<dbReference type="InterPro" id="IPR000866">
    <property type="entry name" value="AhpC/TSA"/>
</dbReference>
<dbReference type="InterPro" id="IPR036249">
    <property type="entry name" value="Thioredoxin-like_sf"/>
</dbReference>
<dbReference type="Gene3D" id="3.40.30.10">
    <property type="entry name" value="Glutaredoxin"/>
    <property type="match status" value="1"/>
</dbReference>
<organism evidence="3 4">
    <name type="scientific">Winogradskyella marincola</name>
    <dbReference type="NCBI Taxonomy" id="3037795"/>
    <lineage>
        <taxon>Bacteria</taxon>
        <taxon>Pseudomonadati</taxon>
        <taxon>Bacteroidota</taxon>
        <taxon>Flavobacteriia</taxon>
        <taxon>Flavobacteriales</taxon>
        <taxon>Flavobacteriaceae</taxon>
        <taxon>Winogradskyella</taxon>
    </lineage>
</organism>
<keyword evidence="1" id="KW-0676">Redox-active center</keyword>
<comment type="caution">
    <text evidence="3">The sequence shown here is derived from an EMBL/GenBank/DDBJ whole genome shotgun (WGS) entry which is preliminary data.</text>
</comment>
<evidence type="ECO:0000313" key="4">
    <source>
        <dbReference type="Proteomes" id="UP001529085"/>
    </source>
</evidence>
<dbReference type="CDD" id="cd02966">
    <property type="entry name" value="TlpA_like_family"/>
    <property type="match status" value="1"/>
</dbReference>
<dbReference type="InterPro" id="IPR050553">
    <property type="entry name" value="Thioredoxin_ResA/DsbE_sf"/>
</dbReference>
<feature type="domain" description="Thioredoxin" evidence="2">
    <location>
        <begin position="21"/>
        <end position="182"/>
    </location>
</feature>
<evidence type="ECO:0000259" key="2">
    <source>
        <dbReference type="PROSITE" id="PS51352"/>
    </source>
</evidence>
<proteinExistence type="predicted"/>
<gene>
    <name evidence="3" type="ORF">P7122_01485</name>
</gene>
<dbReference type="SUPFAM" id="SSF52833">
    <property type="entry name" value="Thioredoxin-like"/>
    <property type="match status" value="1"/>
</dbReference>
<protein>
    <submittedName>
        <fullName evidence="3">TlpA disulfide reductase family protein</fullName>
    </submittedName>
</protein>
<evidence type="ECO:0000313" key="3">
    <source>
        <dbReference type="EMBL" id="MDG4714525.1"/>
    </source>
</evidence>
<dbReference type="PROSITE" id="PS51257">
    <property type="entry name" value="PROKAR_LIPOPROTEIN"/>
    <property type="match status" value="1"/>
</dbReference>
<dbReference type="EMBL" id="JARSBN010000001">
    <property type="protein sequence ID" value="MDG4714525.1"/>
    <property type="molecule type" value="Genomic_DNA"/>
</dbReference>
<sequence>MKRLIILSLLVICSCKNKSEDTKEIKASEISLNENKEAENSADYDLKIYDYDGLEPLINKNDDKVHVVNFWATWCAPCVKELPYFEEINEEYKDNNVEVLLVSLDFPRNYDSKLKPFIAKRNIQSQVVAFDDVDQNRWIPAIDKDWSGAIPATIIYNKDKRKFYEQSFTKEELETELKQFLK</sequence>
<reference evidence="3 4" key="1">
    <citation type="submission" date="2023-03" db="EMBL/GenBank/DDBJ databases">
        <title>Strain YYF002 represents a novel species in the genus Winogradskyella isolated from seawater.</title>
        <authorList>
            <person name="Fu Z.-Y."/>
        </authorList>
    </citation>
    <scope>NUCLEOTIDE SEQUENCE [LARGE SCALE GENOMIC DNA]</scope>
    <source>
        <strain evidence="3 4">YYF002</strain>
    </source>
</reference>
<dbReference type="PANTHER" id="PTHR42852">
    <property type="entry name" value="THIOL:DISULFIDE INTERCHANGE PROTEIN DSBE"/>
    <property type="match status" value="1"/>
</dbReference>
<accession>A0ABT6FXZ2</accession>
<dbReference type="InterPro" id="IPR013766">
    <property type="entry name" value="Thioredoxin_domain"/>
</dbReference>
<dbReference type="InterPro" id="IPR017937">
    <property type="entry name" value="Thioredoxin_CS"/>
</dbReference>